<keyword evidence="2" id="KW-1185">Reference proteome</keyword>
<evidence type="ECO:0000313" key="1">
    <source>
        <dbReference type="EMBL" id="KAH7937377.1"/>
    </source>
</evidence>
<reference evidence="1" key="1">
    <citation type="submission" date="2020-05" db="EMBL/GenBank/DDBJ databases">
        <title>Large-scale comparative analyses of tick genomes elucidate their genetic diversity and vector capacities.</title>
        <authorList>
            <person name="Jia N."/>
            <person name="Wang J."/>
            <person name="Shi W."/>
            <person name="Du L."/>
            <person name="Sun Y."/>
            <person name="Zhan W."/>
            <person name="Jiang J."/>
            <person name="Wang Q."/>
            <person name="Zhang B."/>
            <person name="Ji P."/>
            <person name="Sakyi L.B."/>
            <person name="Cui X."/>
            <person name="Yuan T."/>
            <person name="Jiang B."/>
            <person name="Yang W."/>
            <person name="Lam T.T.-Y."/>
            <person name="Chang Q."/>
            <person name="Ding S."/>
            <person name="Wang X."/>
            <person name="Zhu J."/>
            <person name="Ruan X."/>
            <person name="Zhao L."/>
            <person name="Wei J."/>
            <person name="Que T."/>
            <person name="Du C."/>
            <person name="Cheng J."/>
            <person name="Dai P."/>
            <person name="Han X."/>
            <person name="Huang E."/>
            <person name="Gao Y."/>
            <person name="Liu J."/>
            <person name="Shao H."/>
            <person name="Ye R."/>
            <person name="Li L."/>
            <person name="Wei W."/>
            <person name="Wang X."/>
            <person name="Wang C."/>
            <person name="Yang T."/>
            <person name="Huo Q."/>
            <person name="Li W."/>
            <person name="Guo W."/>
            <person name="Chen H."/>
            <person name="Zhou L."/>
            <person name="Ni X."/>
            <person name="Tian J."/>
            <person name="Zhou Y."/>
            <person name="Sheng Y."/>
            <person name="Liu T."/>
            <person name="Pan Y."/>
            <person name="Xia L."/>
            <person name="Li J."/>
            <person name="Zhao F."/>
            <person name="Cao W."/>
        </authorList>
    </citation>
    <scope>NUCLEOTIDE SEQUENCE</scope>
    <source>
        <strain evidence="1">Dsil-2018</strain>
    </source>
</reference>
<dbReference type="EMBL" id="CM023477">
    <property type="protein sequence ID" value="KAH7937377.1"/>
    <property type="molecule type" value="Genomic_DNA"/>
</dbReference>
<dbReference type="Proteomes" id="UP000821865">
    <property type="component" value="Chromosome 8"/>
</dbReference>
<accession>A0ACB8C906</accession>
<organism evidence="1 2">
    <name type="scientific">Dermacentor silvarum</name>
    <name type="common">Tick</name>
    <dbReference type="NCBI Taxonomy" id="543639"/>
    <lineage>
        <taxon>Eukaryota</taxon>
        <taxon>Metazoa</taxon>
        <taxon>Ecdysozoa</taxon>
        <taxon>Arthropoda</taxon>
        <taxon>Chelicerata</taxon>
        <taxon>Arachnida</taxon>
        <taxon>Acari</taxon>
        <taxon>Parasitiformes</taxon>
        <taxon>Ixodida</taxon>
        <taxon>Ixodoidea</taxon>
        <taxon>Ixodidae</taxon>
        <taxon>Rhipicephalinae</taxon>
        <taxon>Dermacentor</taxon>
    </lineage>
</organism>
<sequence>MKSLKKKLPDDNLSLIDVGECWLHKVHNAFSHALDSFAAELESAVVDTYYFFKHSSVQSGHLKEQQNILGLPEVVFLRHISSRWLSLMPALERLLEQLPALKSVLAAEAPVRSSGSIKERLRKTINNKEFCIRLSL</sequence>
<comment type="caution">
    <text evidence="1">The sequence shown here is derived from an EMBL/GenBank/DDBJ whole genome shotgun (WGS) entry which is preliminary data.</text>
</comment>
<gene>
    <name evidence="1" type="ORF">HPB49_011227</name>
</gene>
<name>A0ACB8C906_DERSI</name>
<proteinExistence type="predicted"/>
<protein>
    <submittedName>
        <fullName evidence="1">Uncharacterized protein</fullName>
    </submittedName>
</protein>
<evidence type="ECO:0000313" key="2">
    <source>
        <dbReference type="Proteomes" id="UP000821865"/>
    </source>
</evidence>